<gene>
    <name evidence="2" type="ORF">TPC1_31758</name>
</gene>
<organism evidence="2">
    <name type="scientific">Trepomonas sp. PC1</name>
    <dbReference type="NCBI Taxonomy" id="1076344"/>
    <lineage>
        <taxon>Eukaryota</taxon>
        <taxon>Metamonada</taxon>
        <taxon>Diplomonadida</taxon>
        <taxon>Hexamitidae</taxon>
        <taxon>Hexamitinae</taxon>
        <taxon>Trepomonas</taxon>
    </lineage>
</organism>
<name>A0A146JWF3_9EUKA</name>
<evidence type="ECO:0000313" key="2">
    <source>
        <dbReference type="EMBL" id="JAP88747.1"/>
    </source>
</evidence>
<feature type="coiled-coil region" evidence="1">
    <location>
        <begin position="256"/>
        <end position="283"/>
    </location>
</feature>
<reference evidence="2" key="1">
    <citation type="submission" date="2015-07" db="EMBL/GenBank/DDBJ databases">
        <title>Adaptation to a free-living lifestyle via gene acquisitions in the diplomonad Trepomonas sp. PC1.</title>
        <authorList>
            <person name="Xu F."/>
            <person name="Jerlstrom-Hultqvist J."/>
            <person name="Kolisko M."/>
            <person name="Simpson A.G.B."/>
            <person name="Roger A.J."/>
            <person name="Svard S.G."/>
            <person name="Andersson J.O."/>
        </authorList>
    </citation>
    <scope>NUCLEOTIDE SEQUENCE</scope>
    <source>
        <strain evidence="2">PC1</strain>
    </source>
</reference>
<dbReference type="SUPFAM" id="SSF53067">
    <property type="entry name" value="Actin-like ATPase domain"/>
    <property type="match status" value="1"/>
</dbReference>
<sequence>MIVLAQNVMESVFLGIQFTENEMVAAVYSNQIFEILEPIQLPSQFRLFYGLKPSQANQLALKQSNYEIQNQELLFEQKSLMEHLVLAVRKLKSMLLEKYPNAQFNLVIAIPSFYNDFQKSLLLNTFKQLNFTVQLINEPSAMGMFIQNQQSPKNFAVVLNSQFETQIGILKLQNSFLQVQSVAGEVKNQSSQLQLIKDEFQQASRKYRDVFMLEGQQLDQLEYQVKWVEKLAICKGAALQSSSLQKFAQKALQTAETEVSQQIQEKKENIKQTKQTKQTNKKEEIDFDSFDEKFDREFERQKEGFMQVW</sequence>
<dbReference type="Gene3D" id="3.30.420.40">
    <property type="match status" value="2"/>
</dbReference>
<dbReference type="AlphaFoldDB" id="A0A146JWF3"/>
<proteinExistence type="predicted"/>
<dbReference type="InterPro" id="IPR043129">
    <property type="entry name" value="ATPase_NBD"/>
</dbReference>
<protein>
    <submittedName>
        <fullName evidence="2">Uncharacterized protein</fullName>
    </submittedName>
</protein>
<dbReference type="EMBL" id="GDID01007859">
    <property type="protein sequence ID" value="JAP88747.1"/>
    <property type="molecule type" value="Transcribed_RNA"/>
</dbReference>
<keyword evidence="1" id="KW-0175">Coiled coil</keyword>
<accession>A0A146JWF3</accession>
<evidence type="ECO:0000256" key="1">
    <source>
        <dbReference type="SAM" id="Coils"/>
    </source>
</evidence>